<evidence type="ECO:0000313" key="1">
    <source>
        <dbReference type="EMBL" id="SVE20611.1"/>
    </source>
</evidence>
<feature type="non-terminal residue" evidence="1">
    <location>
        <position position="80"/>
    </location>
</feature>
<accession>A0A383BL97</accession>
<proteinExistence type="predicted"/>
<reference evidence="1" key="1">
    <citation type="submission" date="2018-05" db="EMBL/GenBank/DDBJ databases">
        <authorList>
            <person name="Lanie J.A."/>
            <person name="Ng W.-L."/>
            <person name="Kazmierczak K.M."/>
            <person name="Andrzejewski T.M."/>
            <person name="Davidsen T.M."/>
            <person name="Wayne K.J."/>
            <person name="Tettelin H."/>
            <person name="Glass J.I."/>
            <person name="Rusch D."/>
            <person name="Podicherti R."/>
            <person name="Tsui H.-C.T."/>
            <person name="Winkler M.E."/>
        </authorList>
    </citation>
    <scope>NUCLEOTIDE SEQUENCE</scope>
</reference>
<dbReference type="EMBL" id="UINC01201323">
    <property type="protein sequence ID" value="SVE20611.1"/>
    <property type="molecule type" value="Genomic_DNA"/>
</dbReference>
<sequence>MKIFFIFVLLFISTFISTVGNVLGQKNCPQMLLVSARFAIARNCNRINPKRVQEAMTCTIVTCRDQNKNYDYNADFKTGM</sequence>
<organism evidence="1">
    <name type="scientific">marine metagenome</name>
    <dbReference type="NCBI Taxonomy" id="408172"/>
    <lineage>
        <taxon>unclassified sequences</taxon>
        <taxon>metagenomes</taxon>
        <taxon>ecological metagenomes</taxon>
    </lineage>
</organism>
<protein>
    <submittedName>
        <fullName evidence="1">Uncharacterized protein</fullName>
    </submittedName>
</protein>
<name>A0A383BL97_9ZZZZ</name>
<dbReference type="AlphaFoldDB" id="A0A383BL97"/>
<gene>
    <name evidence="1" type="ORF">METZ01_LOCUS473465</name>
</gene>